<keyword evidence="3 4" id="KW-0749">Sporulation</keyword>
<comment type="induction">
    <text evidence="4">Expressed only in the forespore compartment of sporulating cells.</text>
</comment>
<evidence type="ECO:0000256" key="3">
    <source>
        <dbReference type="ARBA" id="ARBA00022969"/>
    </source>
</evidence>
<gene>
    <name evidence="4" type="primary">sspH</name>
    <name evidence="5" type="ORF">SAMN05216362_105116</name>
</gene>
<dbReference type="HAMAP" id="MF_00667">
    <property type="entry name" value="SspH"/>
    <property type="match status" value="1"/>
</dbReference>
<dbReference type="OrthoDB" id="2721675at2"/>
<comment type="subcellular location">
    <subcellularLocation>
        <location evidence="1 4">Spore core</location>
    </subcellularLocation>
</comment>
<sequence>MNLMRAKEIRQDPNTKDVLYNGEYVYIDDVDDERQKATVHYLKRGDGEKFEVDVTELKEV</sequence>
<comment type="similarity">
    <text evidence="2 4">Belongs to the SspH family.</text>
</comment>
<dbReference type="GO" id="GO:0030436">
    <property type="term" value="P:asexual sporulation"/>
    <property type="evidence" value="ECO:0007669"/>
    <property type="project" value="UniProtKB-UniRule"/>
</dbReference>
<dbReference type="EMBL" id="FOES01000005">
    <property type="protein sequence ID" value="SEQ02611.1"/>
    <property type="molecule type" value="Genomic_DNA"/>
</dbReference>
<dbReference type="RefSeq" id="WP_091772841.1">
    <property type="nucleotide sequence ID" value="NZ_FOES01000005.1"/>
</dbReference>
<evidence type="ECO:0000313" key="6">
    <source>
        <dbReference type="Proteomes" id="UP000199427"/>
    </source>
</evidence>
<evidence type="ECO:0000256" key="2">
    <source>
        <dbReference type="ARBA" id="ARBA00006573"/>
    </source>
</evidence>
<dbReference type="InterPro" id="IPR012610">
    <property type="entry name" value="SASP_SspH"/>
</dbReference>
<dbReference type="AlphaFoldDB" id="A0A1H9CNF0"/>
<dbReference type="GO" id="GO:0030435">
    <property type="term" value="P:sporulation resulting in formation of a cellular spore"/>
    <property type="evidence" value="ECO:0007669"/>
    <property type="project" value="UniProtKB-KW"/>
</dbReference>
<organism evidence="5 6">
    <name type="scientific">Piscibacillus halophilus</name>
    <dbReference type="NCBI Taxonomy" id="571933"/>
    <lineage>
        <taxon>Bacteria</taxon>
        <taxon>Bacillati</taxon>
        <taxon>Bacillota</taxon>
        <taxon>Bacilli</taxon>
        <taxon>Bacillales</taxon>
        <taxon>Bacillaceae</taxon>
        <taxon>Piscibacillus</taxon>
    </lineage>
</organism>
<dbReference type="Proteomes" id="UP000199427">
    <property type="component" value="Unassembled WGS sequence"/>
</dbReference>
<evidence type="ECO:0000313" key="5">
    <source>
        <dbReference type="EMBL" id="SEQ02611.1"/>
    </source>
</evidence>
<evidence type="ECO:0000256" key="1">
    <source>
        <dbReference type="ARBA" id="ARBA00004288"/>
    </source>
</evidence>
<dbReference type="GO" id="GO:0042601">
    <property type="term" value="C:endospore-forming forespore"/>
    <property type="evidence" value="ECO:0007669"/>
    <property type="project" value="InterPro"/>
</dbReference>
<proteinExistence type="evidence at transcript level"/>
<dbReference type="Pfam" id="PF08141">
    <property type="entry name" value="SspH"/>
    <property type="match status" value="1"/>
</dbReference>
<protein>
    <recommendedName>
        <fullName evidence="4">Small, acid-soluble spore protein H</fullName>
        <shortName evidence="4">SASP H</shortName>
    </recommendedName>
</protein>
<dbReference type="NCBIfam" id="TIGR02861">
    <property type="entry name" value="SASP_H"/>
    <property type="match status" value="1"/>
</dbReference>
<reference evidence="5 6" key="1">
    <citation type="submission" date="2016-10" db="EMBL/GenBank/DDBJ databases">
        <authorList>
            <person name="de Groot N.N."/>
        </authorList>
    </citation>
    <scope>NUCLEOTIDE SEQUENCE [LARGE SCALE GENOMIC DNA]</scope>
    <source>
        <strain evidence="5 6">DSM 21633</strain>
    </source>
</reference>
<name>A0A1H9CNF0_9BACI</name>
<keyword evidence="6" id="KW-1185">Reference proteome</keyword>
<accession>A0A1H9CNF0</accession>
<evidence type="ECO:0000256" key="4">
    <source>
        <dbReference type="HAMAP-Rule" id="MF_00667"/>
    </source>
</evidence>